<reference evidence="6" key="1">
    <citation type="journal article" date="2014" name="Int. J. Syst. Evol. Microbiol.">
        <title>Complete genome sequence of Corynebacterium casei LMG S-19264T (=DSM 44701T), isolated from a smear-ripened cheese.</title>
        <authorList>
            <consortium name="US DOE Joint Genome Institute (JGI-PGF)"/>
            <person name="Walter F."/>
            <person name="Albersmeier A."/>
            <person name="Kalinowski J."/>
            <person name="Ruckert C."/>
        </authorList>
    </citation>
    <scope>NUCLEOTIDE SEQUENCE</scope>
    <source>
        <strain evidence="6">CGMCC 4.7403</strain>
    </source>
</reference>
<dbReference type="PANTHER" id="PTHR30118:SF15">
    <property type="entry name" value="TRANSCRIPTIONAL REGULATORY PROTEIN"/>
    <property type="match status" value="1"/>
</dbReference>
<dbReference type="PRINTS" id="PR00039">
    <property type="entry name" value="HTHLYSR"/>
</dbReference>
<dbReference type="SUPFAM" id="SSF46785">
    <property type="entry name" value="Winged helix' DNA-binding domain"/>
    <property type="match status" value="1"/>
</dbReference>
<keyword evidence="2" id="KW-0805">Transcription regulation</keyword>
<evidence type="ECO:0000256" key="4">
    <source>
        <dbReference type="ARBA" id="ARBA00023163"/>
    </source>
</evidence>
<dbReference type="Pfam" id="PF00126">
    <property type="entry name" value="HTH_1"/>
    <property type="match status" value="1"/>
</dbReference>
<dbReference type="CDD" id="cd08417">
    <property type="entry name" value="PBP2_Nitroaromatics_like"/>
    <property type="match status" value="1"/>
</dbReference>
<feature type="domain" description="HTH lysR-type" evidence="5">
    <location>
        <begin position="6"/>
        <end position="63"/>
    </location>
</feature>
<keyword evidence="3" id="KW-0238">DNA-binding</keyword>
<dbReference type="Proteomes" id="UP000603227">
    <property type="component" value="Unassembled WGS sequence"/>
</dbReference>
<evidence type="ECO:0000259" key="5">
    <source>
        <dbReference type="PROSITE" id="PS50931"/>
    </source>
</evidence>
<name>A0A918ZSW4_9ACTN</name>
<dbReference type="PANTHER" id="PTHR30118">
    <property type="entry name" value="HTH-TYPE TRANSCRIPTIONAL REGULATOR LEUO-RELATED"/>
    <property type="match status" value="1"/>
</dbReference>
<dbReference type="AlphaFoldDB" id="A0A918ZSW4"/>
<organism evidence="6 7">
    <name type="scientific">Streptomyces capitiformicae</name>
    <dbReference type="NCBI Taxonomy" id="2014920"/>
    <lineage>
        <taxon>Bacteria</taxon>
        <taxon>Bacillati</taxon>
        <taxon>Actinomycetota</taxon>
        <taxon>Actinomycetes</taxon>
        <taxon>Kitasatosporales</taxon>
        <taxon>Streptomycetaceae</taxon>
        <taxon>Streptomyces</taxon>
    </lineage>
</organism>
<dbReference type="Pfam" id="PF03466">
    <property type="entry name" value="LysR_substrate"/>
    <property type="match status" value="1"/>
</dbReference>
<dbReference type="InterPro" id="IPR036390">
    <property type="entry name" value="WH_DNA-bd_sf"/>
</dbReference>
<dbReference type="EMBL" id="BNAT01000066">
    <property type="protein sequence ID" value="GHE67023.1"/>
    <property type="molecule type" value="Genomic_DNA"/>
</dbReference>
<evidence type="ECO:0000256" key="3">
    <source>
        <dbReference type="ARBA" id="ARBA00023125"/>
    </source>
</evidence>
<comment type="caution">
    <text evidence="6">The sequence shown here is derived from an EMBL/GenBank/DDBJ whole genome shotgun (WGS) entry which is preliminary data.</text>
</comment>
<accession>A0A918ZSW4</accession>
<protein>
    <submittedName>
        <fullName evidence="6">LysR family transcriptional regulator</fullName>
    </submittedName>
</protein>
<dbReference type="InterPro" id="IPR005119">
    <property type="entry name" value="LysR_subst-bd"/>
</dbReference>
<comment type="similarity">
    <text evidence="1">Belongs to the LysR transcriptional regulatory family.</text>
</comment>
<dbReference type="InterPro" id="IPR037402">
    <property type="entry name" value="YidZ_PBP2"/>
</dbReference>
<proteinExistence type="inferred from homology"/>
<dbReference type="GO" id="GO:0003700">
    <property type="term" value="F:DNA-binding transcription factor activity"/>
    <property type="evidence" value="ECO:0007669"/>
    <property type="project" value="InterPro"/>
</dbReference>
<gene>
    <name evidence="6" type="ORF">GCM10017771_90730</name>
</gene>
<dbReference type="InterPro" id="IPR000847">
    <property type="entry name" value="LysR_HTH_N"/>
</dbReference>
<dbReference type="InterPro" id="IPR050389">
    <property type="entry name" value="LysR-type_TF"/>
</dbReference>
<evidence type="ECO:0000313" key="6">
    <source>
        <dbReference type="EMBL" id="GHE67023.1"/>
    </source>
</evidence>
<dbReference type="RefSeq" id="WP_189788249.1">
    <property type="nucleotide sequence ID" value="NZ_BNAT01000066.1"/>
</dbReference>
<dbReference type="PROSITE" id="PS50931">
    <property type="entry name" value="HTH_LYSR"/>
    <property type="match status" value="1"/>
</dbReference>
<dbReference type="Gene3D" id="3.40.190.10">
    <property type="entry name" value="Periplasmic binding protein-like II"/>
    <property type="match status" value="2"/>
</dbReference>
<dbReference type="InterPro" id="IPR036388">
    <property type="entry name" value="WH-like_DNA-bd_sf"/>
</dbReference>
<reference evidence="6" key="2">
    <citation type="submission" date="2020-09" db="EMBL/GenBank/DDBJ databases">
        <authorList>
            <person name="Sun Q."/>
            <person name="Zhou Y."/>
        </authorList>
    </citation>
    <scope>NUCLEOTIDE SEQUENCE</scope>
    <source>
        <strain evidence="6">CGMCC 4.7403</strain>
    </source>
</reference>
<dbReference type="GO" id="GO:0003677">
    <property type="term" value="F:DNA binding"/>
    <property type="evidence" value="ECO:0007669"/>
    <property type="project" value="UniProtKB-KW"/>
</dbReference>
<sequence>MKLGQVDLNLLVVLDALLREQNVTRAAERLHMTQPATSTALARLRKVLGDPLLVKQGRHMQLTPRAETLIEPVRSVLATIEQTIVRPPGFDPARDSRVFAMTASDYIGVVLIRPLLSALASLAPHLRLDLGPISERYLTALQRDEMDLAVLPDRLVADDDLADCSRMPVIEDRFVGAVWKEHPRAEKRLTAELLAAHPYLAYQPPGGNSLVEEDLDAASVQRRTEATASTFTAMPFMLAETELIAIIPERLGRRVADGADIVLLETDIDLQPLRQSAYWHSRRDADPGHRWLREQLLAVAHAQTAVAPCDVPRRDGRGTGPAIPRIHSVYFRPPRHRH</sequence>
<evidence type="ECO:0000256" key="1">
    <source>
        <dbReference type="ARBA" id="ARBA00009437"/>
    </source>
</evidence>
<keyword evidence="4" id="KW-0804">Transcription</keyword>
<evidence type="ECO:0000256" key="2">
    <source>
        <dbReference type="ARBA" id="ARBA00023015"/>
    </source>
</evidence>
<dbReference type="SUPFAM" id="SSF53850">
    <property type="entry name" value="Periplasmic binding protein-like II"/>
    <property type="match status" value="1"/>
</dbReference>
<evidence type="ECO:0000313" key="7">
    <source>
        <dbReference type="Proteomes" id="UP000603227"/>
    </source>
</evidence>
<keyword evidence="7" id="KW-1185">Reference proteome</keyword>
<dbReference type="Gene3D" id="1.10.10.10">
    <property type="entry name" value="Winged helix-like DNA-binding domain superfamily/Winged helix DNA-binding domain"/>
    <property type="match status" value="1"/>
</dbReference>